<evidence type="ECO:0000313" key="2">
    <source>
        <dbReference type="Proteomes" id="UP001144673"/>
    </source>
</evidence>
<comment type="caution">
    <text evidence="1">The sequence shown here is derived from an EMBL/GenBank/DDBJ whole genome shotgun (WGS) entry which is preliminary data.</text>
</comment>
<dbReference type="GeneID" id="80896702"/>
<name>A0A9W8QC78_AKAMU</name>
<sequence>MMLMLGFQFAAPNCRVSEPASSKPTTRAHTACRPSFHHAAVQHAPVSSYSIRSPITWEKGTEAEHPLLFKVDTNPDVKRRRTA</sequence>
<dbReference type="KEGG" id="amus:LMH87_009543"/>
<dbReference type="RefSeq" id="XP_056053690.1">
    <property type="nucleotide sequence ID" value="XM_056196555.1"/>
</dbReference>
<accession>A0A9W8QC78</accession>
<dbReference type="EMBL" id="JAJHUN010000008">
    <property type="protein sequence ID" value="KAJ4153032.1"/>
    <property type="molecule type" value="Genomic_DNA"/>
</dbReference>
<protein>
    <submittedName>
        <fullName evidence="1">Uncharacterized protein</fullName>
    </submittedName>
</protein>
<reference evidence="1" key="1">
    <citation type="journal article" date="2023" name="Access Microbiol">
        <title>De-novo genome assembly for Akanthomyces muscarius, a biocontrol agent of insect agricultural pests.</title>
        <authorList>
            <person name="Erdos Z."/>
            <person name="Studholme D.J."/>
            <person name="Raymond B."/>
            <person name="Sharma M."/>
        </authorList>
    </citation>
    <scope>NUCLEOTIDE SEQUENCE</scope>
    <source>
        <strain evidence="1">Ve6</strain>
    </source>
</reference>
<evidence type="ECO:0000313" key="1">
    <source>
        <dbReference type="EMBL" id="KAJ4153032.1"/>
    </source>
</evidence>
<gene>
    <name evidence="1" type="ORF">LMH87_009543</name>
</gene>
<organism evidence="1 2">
    <name type="scientific">Akanthomyces muscarius</name>
    <name type="common">Entomopathogenic fungus</name>
    <name type="synonym">Lecanicillium muscarium</name>
    <dbReference type="NCBI Taxonomy" id="2231603"/>
    <lineage>
        <taxon>Eukaryota</taxon>
        <taxon>Fungi</taxon>
        <taxon>Dikarya</taxon>
        <taxon>Ascomycota</taxon>
        <taxon>Pezizomycotina</taxon>
        <taxon>Sordariomycetes</taxon>
        <taxon>Hypocreomycetidae</taxon>
        <taxon>Hypocreales</taxon>
        <taxon>Cordycipitaceae</taxon>
        <taxon>Akanthomyces</taxon>
    </lineage>
</organism>
<keyword evidence="2" id="KW-1185">Reference proteome</keyword>
<proteinExistence type="predicted"/>
<dbReference type="Proteomes" id="UP001144673">
    <property type="component" value="Chromosome 5"/>
</dbReference>
<dbReference type="AlphaFoldDB" id="A0A9W8QC78"/>